<dbReference type="Gene3D" id="3.30.70.1880">
    <property type="entry name" value="Protein of unknown function DUF881"/>
    <property type="match status" value="1"/>
</dbReference>
<dbReference type="PANTHER" id="PTHR37313">
    <property type="entry name" value="UPF0749 PROTEIN RV1825"/>
    <property type="match status" value="1"/>
</dbReference>
<name>A0ABW2XGP9_9ACTN</name>
<comment type="caution">
    <text evidence="4">The sequence shown here is derived from an EMBL/GenBank/DDBJ whole genome shotgun (WGS) entry which is preliminary data.</text>
</comment>
<evidence type="ECO:0000313" key="4">
    <source>
        <dbReference type="EMBL" id="MFD0683902.1"/>
    </source>
</evidence>
<sequence>MSSVRRPAWGSIIPAITLLAGTLFAASASTARGTSLRDEGRTRITELITAEQRRGHRERAEYRELRREVDELSRDAGRHDQRVEQARREAAGLAGPAGFTAVTGRAVRVSLDDAPLPGSGDLPHGVRPDDLVVHQGDVQAVVNALWAGGARAMQIMDQRVISTSAVRCVGNTLILQGVVYSPPFRITAAGDPERLRAALDASPEIATYRKYVRAYGLGYGVRTLERATLPAYTGNVPMIHATVPRDGAAPPDGTGRPTPGG</sequence>
<feature type="region of interest" description="Disordered" evidence="3">
    <location>
        <begin position="242"/>
        <end position="261"/>
    </location>
</feature>
<dbReference type="Proteomes" id="UP001597063">
    <property type="component" value="Unassembled WGS sequence"/>
</dbReference>
<feature type="compositionally biased region" description="Low complexity" evidence="3">
    <location>
        <begin position="246"/>
        <end position="261"/>
    </location>
</feature>
<evidence type="ECO:0000313" key="5">
    <source>
        <dbReference type="Proteomes" id="UP001597063"/>
    </source>
</evidence>
<keyword evidence="2" id="KW-0175">Coiled coil</keyword>
<accession>A0ABW2XGP9</accession>
<comment type="similarity">
    <text evidence="1">Belongs to the UPF0749 family.</text>
</comment>
<evidence type="ECO:0000256" key="1">
    <source>
        <dbReference type="ARBA" id="ARBA00009108"/>
    </source>
</evidence>
<dbReference type="EMBL" id="JBHTGP010000003">
    <property type="protein sequence ID" value="MFD0683902.1"/>
    <property type="molecule type" value="Genomic_DNA"/>
</dbReference>
<dbReference type="PANTHER" id="PTHR37313:SF4">
    <property type="entry name" value="CONSERVED MEMBRANE PROTEIN-RELATED"/>
    <property type="match status" value="1"/>
</dbReference>
<evidence type="ECO:0000256" key="3">
    <source>
        <dbReference type="SAM" id="MobiDB-lite"/>
    </source>
</evidence>
<dbReference type="InterPro" id="IPR010273">
    <property type="entry name" value="DUF881"/>
</dbReference>
<protein>
    <submittedName>
        <fullName evidence="4">DUF881 domain-containing protein</fullName>
    </submittedName>
</protein>
<gene>
    <name evidence="4" type="ORF">ACFQZM_05290</name>
</gene>
<dbReference type="Pfam" id="PF05949">
    <property type="entry name" value="DUF881"/>
    <property type="match status" value="1"/>
</dbReference>
<keyword evidence="5" id="KW-1185">Reference proteome</keyword>
<feature type="coiled-coil region" evidence="2">
    <location>
        <begin position="55"/>
        <end position="89"/>
    </location>
</feature>
<proteinExistence type="inferred from homology"/>
<evidence type="ECO:0000256" key="2">
    <source>
        <dbReference type="SAM" id="Coils"/>
    </source>
</evidence>
<reference evidence="5" key="1">
    <citation type="journal article" date="2019" name="Int. J. Syst. Evol. Microbiol.">
        <title>The Global Catalogue of Microorganisms (GCM) 10K type strain sequencing project: providing services to taxonomists for standard genome sequencing and annotation.</title>
        <authorList>
            <consortium name="The Broad Institute Genomics Platform"/>
            <consortium name="The Broad Institute Genome Sequencing Center for Infectious Disease"/>
            <person name="Wu L."/>
            <person name="Ma J."/>
        </authorList>
    </citation>
    <scope>NUCLEOTIDE SEQUENCE [LARGE SCALE GENOMIC DNA]</scope>
    <source>
        <strain evidence="5">JCM 9371</strain>
    </source>
</reference>
<dbReference type="RefSeq" id="WP_131757504.1">
    <property type="nucleotide sequence ID" value="NZ_CAACUY010000032.1"/>
</dbReference>
<organism evidence="4 5">
    <name type="scientific">Actinomadura fibrosa</name>
    <dbReference type="NCBI Taxonomy" id="111802"/>
    <lineage>
        <taxon>Bacteria</taxon>
        <taxon>Bacillati</taxon>
        <taxon>Actinomycetota</taxon>
        <taxon>Actinomycetes</taxon>
        <taxon>Streptosporangiales</taxon>
        <taxon>Thermomonosporaceae</taxon>
        <taxon>Actinomadura</taxon>
    </lineage>
</organism>